<sequence>MPPPGTSRSTAPTPALDAHVHLDTHSTHPGAVIAVLTGLQARIARMGLEAADWTVVAENALVLVRIDHEEPDWAPAVLPPGPARVARPGWTPCGRPPRSS</sequence>
<organism evidence="2 3">
    <name type="scientific">Streptomyces glebosus</name>
    <dbReference type="NCBI Taxonomy" id="249580"/>
    <lineage>
        <taxon>Bacteria</taxon>
        <taxon>Bacillati</taxon>
        <taxon>Actinomycetota</taxon>
        <taxon>Actinomycetes</taxon>
        <taxon>Kitasatosporales</taxon>
        <taxon>Streptomycetaceae</taxon>
        <taxon>Streptomyces</taxon>
    </lineage>
</organism>
<dbReference type="EMBL" id="BLIO01000001">
    <property type="protein sequence ID" value="GFE13209.1"/>
    <property type="molecule type" value="Genomic_DNA"/>
</dbReference>
<keyword evidence="3" id="KW-1185">Reference proteome</keyword>
<feature type="region of interest" description="Disordered" evidence="1">
    <location>
        <begin position="72"/>
        <end position="100"/>
    </location>
</feature>
<protein>
    <submittedName>
        <fullName evidence="2">Uncharacterized protein</fullName>
    </submittedName>
</protein>
<evidence type="ECO:0000313" key="2">
    <source>
        <dbReference type="EMBL" id="GFE13209.1"/>
    </source>
</evidence>
<comment type="caution">
    <text evidence="2">The sequence shown here is derived from an EMBL/GenBank/DDBJ whole genome shotgun (WGS) entry which is preliminary data.</text>
</comment>
<evidence type="ECO:0000313" key="3">
    <source>
        <dbReference type="Proteomes" id="UP000430079"/>
    </source>
</evidence>
<name>A0A640SP78_9ACTN</name>
<gene>
    <name evidence="2" type="ORF">Sgleb_12560</name>
</gene>
<evidence type="ECO:0000256" key="1">
    <source>
        <dbReference type="SAM" id="MobiDB-lite"/>
    </source>
</evidence>
<dbReference type="AlphaFoldDB" id="A0A640SP78"/>
<dbReference type="Proteomes" id="UP000430079">
    <property type="component" value="Unassembled WGS sequence"/>
</dbReference>
<accession>A0A640SP78</accession>
<reference evidence="2 3" key="1">
    <citation type="submission" date="2019-12" db="EMBL/GenBank/DDBJ databases">
        <title>Whole genome shotgun sequence of Streptomyces hygroscopicus subsp. glebosus NBRC 13786.</title>
        <authorList>
            <person name="Ichikawa N."/>
            <person name="Kimura A."/>
            <person name="Kitahashi Y."/>
            <person name="Komaki H."/>
            <person name="Tamura T."/>
        </authorList>
    </citation>
    <scope>NUCLEOTIDE SEQUENCE [LARGE SCALE GENOMIC DNA]</scope>
    <source>
        <strain evidence="2 3">NBRC 13786</strain>
    </source>
</reference>
<proteinExistence type="predicted"/>